<evidence type="ECO:0000259" key="11">
    <source>
        <dbReference type="PROSITE" id="PS50011"/>
    </source>
</evidence>
<keyword evidence="3 9" id="KW-0808">Transferase</keyword>
<evidence type="ECO:0000313" key="12">
    <source>
        <dbReference type="EMBL" id="CAD8289106.1"/>
    </source>
</evidence>
<gene>
    <name evidence="12" type="ORF">CEUR00632_LOCUS9145</name>
</gene>
<evidence type="ECO:0000256" key="9">
    <source>
        <dbReference type="RuleBase" id="RU361165"/>
    </source>
</evidence>
<feature type="region of interest" description="Disordered" evidence="10">
    <location>
        <begin position="1"/>
        <end position="52"/>
    </location>
</feature>
<dbReference type="SUPFAM" id="SSF56112">
    <property type="entry name" value="Protein kinase-like (PK-like)"/>
    <property type="match status" value="1"/>
</dbReference>
<feature type="compositionally biased region" description="Low complexity" evidence="10">
    <location>
        <begin position="29"/>
        <end position="52"/>
    </location>
</feature>
<dbReference type="FunFam" id="3.30.200.20:FF:000046">
    <property type="entry name" value="Mitogen-activated protein kinase"/>
    <property type="match status" value="1"/>
</dbReference>
<comment type="similarity">
    <text evidence="1">Belongs to the protein kinase superfamily. CMGC Ser/Thr protein kinase family. MAP kinase subfamily.</text>
</comment>
<dbReference type="EMBL" id="HBEC01019449">
    <property type="protein sequence ID" value="CAD8289106.1"/>
    <property type="molecule type" value="Transcribed_RNA"/>
</dbReference>
<accession>A0A7R9VBB0</accession>
<keyword evidence="2 8" id="KW-0723">Serine/threonine-protein kinase</keyword>
<evidence type="ECO:0000256" key="2">
    <source>
        <dbReference type="ARBA" id="ARBA00022527"/>
    </source>
</evidence>
<dbReference type="PANTHER" id="PTHR24055">
    <property type="entry name" value="MITOGEN-ACTIVATED PROTEIN KINASE"/>
    <property type="match status" value="1"/>
</dbReference>
<evidence type="ECO:0000256" key="3">
    <source>
        <dbReference type="ARBA" id="ARBA00022679"/>
    </source>
</evidence>
<dbReference type="InterPro" id="IPR008271">
    <property type="entry name" value="Ser/Thr_kinase_AS"/>
</dbReference>
<dbReference type="InterPro" id="IPR011009">
    <property type="entry name" value="Kinase-like_dom_sf"/>
</dbReference>
<feature type="domain" description="Protein kinase" evidence="11">
    <location>
        <begin position="79"/>
        <end position="369"/>
    </location>
</feature>
<evidence type="ECO:0000256" key="8">
    <source>
        <dbReference type="RuleBase" id="RU000304"/>
    </source>
</evidence>
<comment type="similarity">
    <text evidence="9">Belongs to the protein kinase superfamily. Ser/Thr protein kinase family. MAP kinase subfamily.</text>
</comment>
<dbReference type="GO" id="GO:0005524">
    <property type="term" value="F:ATP binding"/>
    <property type="evidence" value="ECO:0007669"/>
    <property type="project" value="UniProtKB-UniRule"/>
</dbReference>
<dbReference type="InterPro" id="IPR017441">
    <property type="entry name" value="Protein_kinase_ATP_BS"/>
</dbReference>
<dbReference type="Gene3D" id="1.10.510.10">
    <property type="entry name" value="Transferase(Phosphotransferase) domain 1"/>
    <property type="match status" value="1"/>
</dbReference>
<dbReference type="SMART" id="SM00220">
    <property type="entry name" value="S_TKc"/>
    <property type="match status" value="1"/>
</dbReference>
<reference evidence="12" key="1">
    <citation type="submission" date="2021-01" db="EMBL/GenBank/DDBJ databases">
        <authorList>
            <person name="Corre E."/>
            <person name="Pelletier E."/>
            <person name="Niang G."/>
            <person name="Scheremetjew M."/>
            <person name="Finn R."/>
            <person name="Kale V."/>
            <person name="Holt S."/>
            <person name="Cochrane G."/>
            <person name="Meng A."/>
            <person name="Brown T."/>
            <person name="Cohen L."/>
        </authorList>
    </citation>
    <scope>NUCLEOTIDE SEQUENCE</scope>
    <source>
        <strain evidence="12">CCMP219</strain>
    </source>
</reference>
<comment type="cofactor">
    <cofactor evidence="9">
        <name>Mg(2+)</name>
        <dbReference type="ChEBI" id="CHEBI:18420"/>
    </cofactor>
</comment>
<evidence type="ECO:0000256" key="6">
    <source>
        <dbReference type="ARBA" id="ARBA00022840"/>
    </source>
</evidence>
<comment type="activity regulation">
    <text evidence="9">Activated by threonine and tyrosine phosphorylation.</text>
</comment>
<dbReference type="Pfam" id="PF00069">
    <property type="entry name" value="Pkinase"/>
    <property type="match status" value="1"/>
</dbReference>
<proteinExistence type="inferred from homology"/>
<evidence type="ECO:0000256" key="7">
    <source>
        <dbReference type="PROSITE-ProRule" id="PRU10141"/>
    </source>
</evidence>
<dbReference type="InterPro" id="IPR003527">
    <property type="entry name" value="MAP_kinase_CS"/>
</dbReference>
<keyword evidence="5 9" id="KW-0418">Kinase</keyword>
<keyword evidence="4 7" id="KW-0547">Nucleotide-binding</keyword>
<dbReference type="PROSITE" id="PS01351">
    <property type="entry name" value="MAPK"/>
    <property type="match status" value="1"/>
</dbReference>
<dbReference type="GO" id="GO:0004707">
    <property type="term" value="F:MAP kinase activity"/>
    <property type="evidence" value="ECO:0007669"/>
    <property type="project" value="UniProtKB-EC"/>
</dbReference>
<dbReference type="Gene3D" id="3.30.200.20">
    <property type="entry name" value="Phosphorylase Kinase, domain 1"/>
    <property type="match status" value="1"/>
</dbReference>
<keyword evidence="9" id="KW-0460">Magnesium</keyword>
<protein>
    <recommendedName>
        <fullName evidence="9">Mitogen-activated protein kinase</fullName>
        <ecNumber evidence="9">2.7.11.24</ecNumber>
    </recommendedName>
</protein>
<dbReference type="FunFam" id="1.10.510.10:FF:000439">
    <property type="entry name" value="Mitogen-activated protein kinase"/>
    <property type="match status" value="1"/>
</dbReference>
<comment type="catalytic activity">
    <reaction evidence="9">
        <text>L-threonyl-[protein] + ATP = O-phospho-L-threonyl-[protein] + ADP + H(+)</text>
        <dbReference type="Rhea" id="RHEA:46608"/>
        <dbReference type="Rhea" id="RHEA-COMP:11060"/>
        <dbReference type="Rhea" id="RHEA-COMP:11605"/>
        <dbReference type="ChEBI" id="CHEBI:15378"/>
        <dbReference type="ChEBI" id="CHEBI:30013"/>
        <dbReference type="ChEBI" id="CHEBI:30616"/>
        <dbReference type="ChEBI" id="CHEBI:61977"/>
        <dbReference type="ChEBI" id="CHEBI:456216"/>
        <dbReference type="EC" id="2.7.11.24"/>
    </reaction>
</comment>
<evidence type="ECO:0000256" key="1">
    <source>
        <dbReference type="ARBA" id="ARBA00008832"/>
    </source>
</evidence>
<dbReference type="EC" id="2.7.11.24" evidence="9"/>
<sequence length="445" mass="47907">MTPTAGHQPPVEPTTPPLHSEIGRGGMTADGAAHGAAHAPHPSADGAAAAAAAETARSVPPRFLPPPCFLPPCDESKRYILDELIGKGSYGEVVSATDRLTGERVAIKRIANVFDNVADAVRILRELKLLRLMCHPDVVQIKHVLLPSDARTFRDLHIVFELMDSDLHTVVGANPNLTAGHHKVIMYQLLRGMAHMHAHGVLHRDVKPKNVLVNSNCKLKLCDLGLSRLAAPGETACAWTDYVATRWYRAPELCGCFYGAYTSAVDMWSLGCVFGEMLQQAPLFPGADAVSQLRLITDLVGSPTRAALARIANPKASAFLSAMPAKPGADLAARFPGADDSALQLLRGLLAFDPTERLSAADALAMPYFEGLPPVVEHPPAGLAAEFEFDSQQLSEADVRSLIFSEVLHHYHPHWATGVSRAPRHCWGWGWRWATARGAAACGPT</sequence>
<evidence type="ECO:0000256" key="4">
    <source>
        <dbReference type="ARBA" id="ARBA00022741"/>
    </source>
</evidence>
<organism evidence="12">
    <name type="scientific">Chlamydomonas euryale</name>
    <dbReference type="NCBI Taxonomy" id="1486919"/>
    <lineage>
        <taxon>Eukaryota</taxon>
        <taxon>Viridiplantae</taxon>
        <taxon>Chlorophyta</taxon>
        <taxon>core chlorophytes</taxon>
        <taxon>Chlorophyceae</taxon>
        <taxon>CS clade</taxon>
        <taxon>Chlamydomonadales</taxon>
        <taxon>Chlamydomonadaceae</taxon>
        <taxon>Chlamydomonas</taxon>
    </lineage>
</organism>
<feature type="binding site" evidence="7">
    <location>
        <position position="108"/>
    </location>
    <ligand>
        <name>ATP</name>
        <dbReference type="ChEBI" id="CHEBI:30616"/>
    </ligand>
</feature>
<dbReference type="AlphaFoldDB" id="A0A7R9VBB0"/>
<keyword evidence="6 7" id="KW-0067">ATP-binding</keyword>
<dbReference type="InterPro" id="IPR050117">
    <property type="entry name" value="MAPK"/>
</dbReference>
<dbReference type="PROSITE" id="PS00108">
    <property type="entry name" value="PROTEIN_KINASE_ST"/>
    <property type="match status" value="1"/>
</dbReference>
<evidence type="ECO:0000256" key="5">
    <source>
        <dbReference type="ARBA" id="ARBA00022777"/>
    </source>
</evidence>
<dbReference type="InterPro" id="IPR000719">
    <property type="entry name" value="Prot_kinase_dom"/>
</dbReference>
<dbReference type="PROSITE" id="PS00107">
    <property type="entry name" value="PROTEIN_KINASE_ATP"/>
    <property type="match status" value="1"/>
</dbReference>
<dbReference type="PROSITE" id="PS50011">
    <property type="entry name" value="PROTEIN_KINASE_DOM"/>
    <property type="match status" value="1"/>
</dbReference>
<evidence type="ECO:0000256" key="10">
    <source>
        <dbReference type="SAM" id="MobiDB-lite"/>
    </source>
</evidence>
<name>A0A7R9VBB0_9CHLO</name>